<gene>
    <name evidence="8" type="ORF">Ga0061064_0289</name>
</gene>
<keyword evidence="2" id="KW-1003">Cell membrane</keyword>
<dbReference type="Pfam" id="PF04024">
    <property type="entry name" value="PspC"/>
    <property type="match status" value="1"/>
</dbReference>
<dbReference type="Proteomes" id="UP000182598">
    <property type="component" value="Unassembled WGS sequence"/>
</dbReference>
<evidence type="ECO:0000256" key="4">
    <source>
        <dbReference type="ARBA" id="ARBA00022989"/>
    </source>
</evidence>
<dbReference type="OrthoDB" id="7359894at2"/>
<proteinExistence type="predicted"/>
<organism evidence="8 9">
    <name type="scientific">Pseudidiomarina woesei</name>
    <dbReference type="NCBI Taxonomy" id="1381080"/>
    <lineage>
        <taxon>Bacteria</taxon>
        <taxon>Pseudomonadati</taxon>
        <taxon>Pseudomonadota</taxon>
        <taxon>Gammaproteobacteria</taxon>
        <taxon>Alteromonadales</taxon>
        <taxon>Idiomarinaceae</taxon>
        <taxon>Pseudidiomarina</taxon>
    </lineage>
</organism>
<evidence type="ECO:0000313" key="8">
    <source>
        <dbReference type="EMBL" id="CUA82921.1"/>
    </source>
</evidence>
<dbReference type="NCBIfam" id="TIGR02978">
    <property type="entry name" value="phageshock_pspC"/>
    <property type="match status" value="1"/>
</dbReference>
<dbReference type="InterPro" id="IPR007168">
    <property type="entry name" value="Phageshock_PspC_N"/>
</dbReference>
<accession>A0A0K6GW12</accession>
<evidence type="ECO:0000256" key="5">
    <source>
        <dbReference type="ARBA" id="ARBA00023136"/>
    </source>
</evidence>
<keyword evidence="4 6" id="KW-1133">Transmembrane helix</keyword>
<keyword evidence="9" id="KW-1185">Reference proteome</keyword>
<protein>
    <submittedName>
        <fullName evidence="8">Phage shock protein C (PspC) family protein</fullName>
    </submittedName>
</protein>
<dbReference type="PANTHER" id="PTHR33885:SF3">
    <property type="entry name" value="PHAGE SHOCK PROTEIN C"/>
    <property type="match status" value="1"/>
</dbReference>
<sequence length="131" mass="15169">MSIESRTRRTLMRDKANGKIAGVCAGLAEYFNIEVWLVRIIAVTALIFSSSFVFVIYVAMWFILDEKKPDPVSHSQHTVGVKTKVWQAGEPPQRAFHDIAREFQDMEQSLQKMERYVTSNAYKLDRELDRL</sequence>
<dbReference type="EMBL" id="CYHB01000001">
    <property type="protein sequence ID" value="CUA82921.1"/>
    <property type="molecule type" value="Genomic_DNA"/>
</dbReference>
<evidence type="ECO:0000256" key="3">
    <source>
        <dbReference type="ARBA" id="ARBA00022692"/>
    </source>
</evidence>
<feature type="transmembrane region" description="Helical" evidence="6">
    <location>
        <begin position="36"/>
        <end position="64"/>
    </location>
</feature>
<keyword evidence="3 6" id="KW-0812">Transmembrane</keyword>
<feature type="domain" description="Phage shock protein PspC N-terminal" evidence="7">
    <location>
        <begin position="9"/>
        <end position="66"/>
    </location>
</feature>
<dbReference type="GO" id="GO:0005886">
    <property type="term" value="C:plasma membrane"/>
    <property type="evidence" value="ECO:0007669"/>
    <property type="project" value="UniProtKB-SubCell"/>
</dbReference>
<evidence type="ECO:0000256" key="1">
    <source>
        <dbReference type="ARBA" id="ARBA00004162"/>
    </source>
</evidence>
<dbReference type="AlphaFoldDB" id="A0A0K6GW12"/>
<dbReference type="InterPro" id="IPR052027">
    <property type="entry name" value="PspC"/>
</dbReference>
<comment type="subcellular location">
    <subcellularLocation>
        <location evidence="1">Cell membrane</location>
        <topology evidence="1">Single-pass membrane protein</topology>
    </subcellularLocation>
</comment>
<evidence type="ECO:0000256" key="2">
    <source>
        <dbReference type="ARBA" id="ARBA00022475"/>
    </source>
</evidence>
<keyword evidence="5 6" id="KW-0472">Membrane</keyword>
<reference evidence="9" key="1">
    <citation type="submission" date="2015-08" db="EMBL/GenBank/DDBJ databases">
        <authorList>
            <person name="Varghese N."/>
        </authorList>
    </citation>
    <scope>NUCLEOTIDE SEQUENCE [LARGE SCALE GENOMIC DNA]</scope>
    <source>
        <strain evidence="9">DSM 27808</strain>
    </source>
</reference>
<dbReference type="InterPro" id="IPR014320">
    <property type="entry name" value="Phageshock_PspC"/>
</dbReference>
<evidence type="ECO:0000313" key="9">
    <source>
        <dbReference type="Proteomes" id="UP000182598"/>
    </source>
</evidence>
<evidence type="ECO:0000256" key="6">
    <source>
        <dbReference type="SAM" id="Phobius"/>
    </source>
</evidence>
<name>A0A0K6GW12_9GAMM</name>
<dbReference type="RefSeq" id="WP_055438003.1">
    <property type="nucleotide sequence ID" value="NZ_CYHB01000001.1"/>
</dbReference>
<evidence type="ECO:0000259" key="7">
    <source>
        <dbReference type="Pfam" id="PF04024"/>
    </source>
</evidence>
<dbReference type="PANTHER" id="PTHR33885">
    <property type="entry name" value="PHAGE SHOCK PROTEIN C"/>
    <property type="match status" value="1"/>
</dbReference>